<feature type="region of interest" description="Disordered" evidence="1">
    <location>
        <begin position="1"/>
        <end position="64"/>
    </location>
</feature>
<evidence type="ECO:0000313" key="2">
    <source>
        <dbReference type="EMBL" id="MBA4616831.1"/>
    </source>
</evidence>
<reference evidence="2" key="2">
    <citation type="submission" date="2020-07" db="EMBL/GenBank/DDBJ databases">
        <authorList>
            <person name="Vera ALvarez R."/>
            <person name="Arias-Moreno D.M."/>
            <person name="Jimenez-Jacinto V."/>
            <person name="Jimenez-Bremont J.F."/>
            <person name="Swaminathan K."/>
            <person name="Moose S.P."/>
            <person name="Guerrero-Gonzalez M.L."/>
            <person name="Marino-Ramirez L."/>
            <person name="Landsman D."/>
            <person name="Rodriguez-Kessler M."/>
            <person name="Delgado-Sanchez P."/>
        </authorList>
    </citation>
    <scope>NUCLEOTIDE SEQUENCE</scope>
    <source>
        <tissue evidence="2">Cladode</tissue>
    </source>
</reference>
<reference evidence="2" key="1">
    <citation type="journal article" date="2013" name="J. Plant Res.">
        <title>Effect of fungi and light on seed germination of three Opuntia species from semiarid lands of central Mexico.</title>
        <authorList>
            <person name="Delgado-Sanchez P."/>
            <person name="Jimenez-Bremont J.F."/>
            <person name="Guerrero-Gonzalez Mde L."/>
            <person name="Flores J."/>
        </authorList>
    </citation>
    <scope>NUCLEOTIDE SEQUENCE</scope>
    <source>
        <tissue evidence="2">Cladode</tissue>
    </source>
</reference>
<name>A0A7C8YFG1_OPUST</name>
<proteinExistence type="predicted"/>
<protein>
    <submittedName>
        <fullName evidence="2">Uncharacterized protein</fullName>
    </submittedName>
</protein>
<sequence>MGPPRKPKPPRPPKPLSLMPPRPPKPPSLIMPPRPAESQRPPPTLVPASNRLTPPIRSLPKAGPPRIAISLTSGGTGWFAPSSTLTRSPACFQSCSQKKVYATPVAPALPVLPIRWT</sequence>
<accession>A0A7C8YFG1</accession>
<feature type="compositionally biased region" description="Pro residues" evidence="1">
    <location>
        <begin position="12"/>
        <end position="45"/>
    </location>
</feature>
<organism evidence="2">
    <name type="scientific">Opuntia streptacantha</name>
    <name type="common">Prickly pear cactus</name>
    <name type="synonym">Opuntia cardona</name>
    <dbReference type="NCBI Taxonomy" id="393608"/>
    <lineage>
        <taxon>Eukaryota</taxon>
        <taxon>Viridiplantae</taxon>
        <taxon>Streptophyta</taxon>
        <taxon>Embryophyta</taxon>
        <taxon>Tracheophyta</taxon>
        <taxon>Spermatophyta</taxon>
        <taxon>Magnoliopsida</taxon>
        <taxon>eudicotyledons</taxon>
        <taxon>Gunneridae</taxon>
        <taxon>Pentapetalae</taxon>
        <taxon>Caryophyllales</taxon>
        <taxon>Cactineae</taxon>
        <taxon>Cactaceae</taxon>
        <taxon>Opuntioideae</taxon>
        <taxon>Opuntia</taxon>
    </lineage>
</organism>
<dbReference type="EMBL" id="GISG01013328">
    <property type="protein sequence ID" value="MBA4616831.1"/>
    <property type="molecule type" value="Transcribed_RNA"/>
</dbReference>
<feature type="compositionally biased region" description="Basic residues" evidence="1">
    <location>
        <begin position="1"/>
        <end position="11"/>
    </location>
</feature>
<dbReference type="AlphaFoldDB" id="A0A7C8YFG1"/>
<evidence type="ECO:0000256" key="1">
    <source>
        <dbReference type="SAM" id="MobiDB-lite"/>
    </source>
</evidence>